<feature type="compositionally biased region" description="Basic and acidic residues" evidence="1">
    <location>
        <begin position="159"/>
        <end position="178"/>
    </location>
</feature>
<proteinExistence type="predicted"/>
<protein>
    <submittedName>
        <fullName evidence="2">Uncharacterized protein</fullName>
    </submittedName>
</protein>
<dbReference type="AlphaFoldDB" id="A0A699JL26"/>
<evidence type="ECO:0000256" key="1">
    <source>
        <dbReference type="SAM" id="MobiDB-lite"/>
    </source>
</evidence>
<sequence>MITDEMKCTVHYQMYVVVFRVDVPTTQSQPTKSTHGTHRTTSASRSPNPDMDKGEPSAPRKSTVIRLFISPKRSTRLTLPTSILITTEVADIILQDTVQLSFTEQKSQDELEAKKNVQKLKEHLIAEEIEKLGIIMEIQQNQDDEAKMIAYAIQPYVVRPRDQDDPHDNAHPEGENSAKRKKTSKHGTYVFGESSSG</sequence>
<reference evidence="2" key="1">
    <citation type="journal article" date="2019" name="Sci. Rep.">
        <title>Draft genome of Tanacetum cinerariifolium, the natural source of mosquito coil.</title>
        <authorList>
            <person name="Yamashiro T."/>
            <person name="Shiraishi A."/>
            <person name="Satake H."/>
            <person name="Nakayama K."/>
        </authorList>
    </citation>
    <scope>NUCLEOTIDE SEQUENCE</scope>
</reference>
<accession>A0A699JL26</accession>
<dbReference type="EMBL" id="BKCJ010417166">
    <property type="protein sequence ID" value="GFA39841.1"/>
    <property type="molecule type" value="Genomic_DNA"/>
</dbReference>
<feature type="compositionally biased region" description="Polar residues" evidence="1">
    <location>
        <begin position="26"/>
        <end position="47"/>
    </location>
</feature>
<feature type="region of interest" description="Disordered" evidence="1">
    <location>
        <begin position="159"/>
        <end position="197"/>
    </location>
</feature>
<organism evidence="2">
    <name type="scientific">Tanacetum cinerariifolium</name>
    <name type="common">Dalmatian daisy</name>
    <name type="synonym">Chrysanthemum cinerariifolium</name>
    <dbReference type="NCBI Taxonomy" id="118510"/>
    <lineage>
        <taxon>Eukaryota</taxon>
        <taxon>Viridiplantae</taxon>
        <taxon>Streptophyta</taxon>
        <taxon>Embryophyta</taxon>
        <taxon>Tracheophyta</taxon>
        <taxon>Spermatophyta</taxon>
        <taxon>Magnoliopsida</taxon>
        <taxon>eudicotyledons</taxon>
        <taxon>Gunneridae</taxon>
        <taxon>Pentapetalae</taxon>
        <taxon>asterids</taxon>
        <taxon>campanulids</taxon>
        <taxon>Asterales</taxon>
        <taxon>Asteraceae</taxon>
        <taxon>Asteroideae</taxon>
        <taxon>Anthemideae</taxon>
        <taxon>Anthemidinae</taxon>
        <taxon>Tanacetum</taxon>
    </lineage>
</organism>
<feature type="region of interest" description="Disordered" evidence="1">
    <location>
        <begin position="26"/>
        <end position="61"/>
    </location>
</feature>
<name>A0A699JL26_TANCI</name>
<gene>
    <name evidence="2" type="ORF">Tci_611813</name>
</gene>
<evidence type="ECO:0000313" key="2">
    <source>
        <dbReference type="EMBL" id="GFA39841.1"/>
    </source>
</evidence>
<comment type="caution">
    <text evidence="2">The sequence shown here is derived from an EMBL/GenBank/DDBJ whole genome shotgun (WGS) entry which is preliminary data.</text>
</comment>